<dbReference type="PANTHER" id="PTHR42110">
    <property type="entry name" value="L-ASPARAGINASE, PUTATIVE (AFU_ORTHOLOGUE AFUA_3G11890)-RELATED"/>
    <property type="match status" value="1"/>
</dbReference>
<reference evidence="1" key="1">
    <citation type="submission" date="2022-11" db="EMBL/GenBank/DDBJ databases">
        <authorList>
            <person name="Petersen C."/>
        </authorList>
    </citation>
    <scope>NUCLEOTIDE SEQUENCE</scope>
    <source>
        <strain evidence="1">IBT 34128</strain>
    </source>
</reference>
<gene>
    <name evidence="1" type="ORF">NUU61_009476</name>
</gene>
<accession>A0A9W9EN38</accession>
<organism evidence="1 2">
    <name type="scientific">Penicillium alfredii</name>
    <dbReference type="NCBI Taxonomy" id="1506179"/>
    <lineage>
        <taxon>Eukaryota</taxon>
        <taxon>Fungi</taxon>
        <taxon>Dikarya</taxon>
        <taxon>Ascomycota</taxon>
        <taxon>Pezizomycotina</taxon>
        <taxon>Eurotiomycetes</taxon>
        <taxon>Eurotiomycetidae</taxon>
        <taxon>Eurotiales</taxon>
        <taxon>Aspergillaceae</taxon>
        <taxon>Penicillium</taxon>
    </lineage>
</organism>
<reference evidence="1" key="2">
    <citation type="journal article" date="2023" name="IMA Fungus">
        <title>Comparative genomic study of the Penicillium genus elucidates a diverse pangenome and 15 lateral gene transfer events.</title>
        <authorList>
            <person name="Petersen C."/>
            <person name="Sorensen T."/>
            <person name="Nielsen M.R."/>
            <person name="Sondergaard T.E."/>
            <person name="Sorensen J.L."/>
            <person name="Fitzpatrick D.A."/>
            <person name="Frisvad J.C."/>
            <person name="Nielsen K.L."/>
        </authorList>
    </citation>
    <scope>NUCLEOTIDE SEQUENCE</scope>
    <source>
        <strain evidence="1">IBT 34128</strain>
    </source>
</reference>
<evidence type="ECO:0000313" key="2">
    <source>
        <dbReference type="Proteomes" id="UP001141434"/>
    </source>
</evidence>
<dbReference type="InterPro" id="IPR010349">
    <property type="entry name" value="Asparaginase_II"/>
</dbReference>
<comment type="caution">
    <text evidence="1">The sequence shown here is derived from an EMBL/GenBank/DDBJ whole genome shotgun (WGS) entry which is preliminary data.</text>
</comment>
<proteinExistence type="predicted"/>
<sequence>MRRIIPGDFIVTDLGGIVESRHARVTLARSAAKPAQALAIVETGAMDQFCLDDADLALMCTSHSSQERHISRARGMLSKAHACKEDLRCGGHPPLSDAVNRAWIKSDYSPSAVCSNCSEKHAGMIAAARALGTDVRDYKLSTHPIQMHVKRVVDDVCGLEESGSQWGLDGCNLPAPAFPLHHLARVYGRFAAAADTVQTSVETAPLRTHTLNRIFHAMARYPELVAGDGRFCTVLMNAFRGSLIGKLGADGCYGIGIRASDQTRRLGAEGAIGVAVKIEDGNIAILYAAIAEILRQLQIEEPEMRETLAEFHCPPIKNTVGVVTERVSHVFNVHAVGVGES</sequence>
<evidence type="ECO:0000313" key="1">
    <source>
        <dbReference type="EMBL" id="KAJ5084897.1"/>
    </source>
</evidence>
<protein>
    <recommendedName>
        <fullName evidence="3">Asparaginase</fullName>
    </recommendedName>
</protein>
<dbReference type="GeneID" id="81399170"/>
<dbReference type="EMBL" id="JAPMSZ010000011">
    <property type="protein sequence ID" value="KAJ5084897.1"/>
    <property type="molecule type" value="Genomic_DNA"/>
</dbReference>
<dbReference type="Pfam" id="PF06089">
    <property type="entry name" value="Asparaginase_II"/>
    <property type="match status" value="1"/>
</dbReference>
<dbReference type="AlphaFoldDB" id="A0A9W9EN38"/>
<name>A0A9W9EN38_9EURO</name>
<dbReference type="Proteomes" id="UP001141434">
    <property type="component" value="Unassembled WGS sequence"/>
</dbReference>
<dbReference type="RefSeq" id="XP_056508294.1">
    <property type="nucleotide sequence ID" value="XM_056660001.1"/>
</dbReference>
<evidence type="ECO:0008006" key="3">
    <source>
        <dbReference type="Google" id="ProtNLM"/>
    </source>
</evidence>
<dbReference type="OrthoDB" id="2588474at2759"/>
<keyword evidence="2" id="KW-1185">Reference proteome</keyword>
<dbReference type="PANTHER" id="PTHR42110:SF1">
    <property type="entry name" value="L-ASPARAGINASE, PUTATIVE (AFU_ORTHOLOGUE AFUA_3G11890)-RELATED"/>
    <property type="match status" value="1"/>
</dbReference>